<protein>
    <submittedName>
        <fullName evidence="2">Mismatch repair protein, putative</fullName>
    </submittedName>
</protein>
<name>A0A0S4IU16_BODSA</name>
<dbReference type="Gene3D" id="3.30.420.110">
    <property type="entry name" value="MutS, connector domain"/>
    <property type="match status" value="1"/>
</dbReference>
<sequence length="246" mass="26162">MKSSHTPFGLPAMAVQEADFMASAFKTLSTARLRRYSGLSLMKSSHTPFGLPAMAVQEADFMASAFKTLSTARRGVNTGRTPWGGAPLAMGGGAAASGGDNECIIVSLILSTARRGVNTGRTPWGGAPLAMGGGAAVSGGDNECIIVSLIDNRAGEIGLASMDTNRGTIELMQYGDDASQSKTLMQLTVLHPVEILLPHTCLESRLALTIARHFSHTANITAVHRREFNESRGAHRLMQLRQYFTL</sequence>
<reference evidence="3" key="1">
    <citation type="submission" date="2015-09" db="EMBL/GenBank/DDBJ databases">
        <authorList>
            <consortium name="Pathogen Informatics"/>
        </authorList>
    </citation>
    <scope>NUCLEOTIDE SEQUENCE [LARGE SCALE GENOMIC DNA]</scope>
    <source>
        <strain evidence="3">Lake Konstanz</strain>
    </source>
</reference>
<proteinExistence type="predicted"/>
<accession>A0A0S4IU16</accession>
<feature type="domain" description="DNA mismatch repair protein MutS connector" evidence="1">
    <location>
        <begin position="146"/>
        <end position="241"/>
    </location>
</feature>
<dbReference type="AlphaFoldDB" id="A0A0S4IU16"/>
<evidence type="ECO:0000313" key="3">
    <source>
        <dbReference type="Proteomes" id="UP000051952"/>
    </source>
</evidence>
<dbReference type="Pfam" id="PF05188">
    <property type="entry name" value="MutS_II"/>
    <property type="match status" value="1"/>
</dbReference>
<dbReference type="EMBL" id="CYKH01000449">
    <property type="protein sequence ID" value="CUF91760.1"/>
    <property type="molecule type" value="Genomic_DNA"/>
</dbReference>
<evidence type="ECO:0000259" key="1">
    <source>
        <dbReference type="Pfam" id="PF05188"/>
    </source>
</evidence>
<dbReference type="GO" id="GO:0030983">
    <property type="term" value="F:mismatched DNA binding"/>
    <property type="evidence" value="ECO:0007669"/>
    <property type="project" value="InterPro"/>
</dbReference>
<dbReference type="VEuPathDB" id="TriTrypDB:BSAL_67160"/>
<keyword evidence="3" id="KW-1185">Reference proteome</keyword>
<organism evidence="2 3">
    <name type="scientific">Bodo saltans</name>
    <name type="common">Flagellated protozoan</name>
    <dbReference type="NCBI Taxonomy" id="75058"/>
    <lineage>
        <taxon>Eukaryota</taxon>
        <taxon>Discoba</taxon>
        <taxon>Euglenozoa</taxon>
        <taxon>Kinetoplastea</taxon>
        <taxon>Metakinetoplastina</taxon>
        <taxon>Eubodonida</taxon>
        <taxon>Bodonidae</taxon>
        <taxon>Bodo</taxon>
    </lineage>
</organism>
<gene>
    <name evidence="2" type="ORF">BSAL_67160</name>
</gene>
<dbReference type="GO" id="GO:0005524">
    <property type="term" value="F:ATP binding"/>
    <property type="evidence" value="ECO:0007669"/>
    <property type="project" value="InterPro"/>
</dbReference>
<dbReference type="OrthoDB" id="276261at2759"/>
<dbReference type="Proteomes" id="UP000051952">
    <property type="component" value="Unassembled WGS sequence"/>
</dbReference>
<evidence type="ECO:0000313" key="2">
    <source>
        <dbReference type="EMBL" id="CUF91760.1"/>
    </source>
</evidence>
<dbReference type="GO" id="GO:0006298">
    <property type="term" value="P:mismatch repair"/>
    <property type="evidence" value="ECO:0007669"/>
    <property type="project" value="InterPro"/>
</dbReference>
<dbReference type="InterPro" id="IPR036678">
    <property type="entry name" value="MutS_con_dom_sf"/>
</dbReference>
<dbReference type="InterPro" id="IPR007860">
    <property type="entry name" value="DNA_mmatch_repair_MutS_con_dom"/>
</dbReference>